<keyword evidence="2" id="KW-1185">Reference proteome</keyword>
<accession>A0A072PU17</accession>
<dbReference type="OrthoDB" id="4475584at2759"/>
<comment type="caution">
    <text evidence="1">The sequence shown here is derived from an EMBL/GenBank/DDBJ whole genome shotgun (WGS) entry which is preliminary data.</text>
</comment>
<organism evidence="1 2">
    <name type="scientific">Exophiala aquamarina CBS 119918</name>
    <dbReference type="NCBI Taxonomy" id="1182545"/>
    <lineage>
        <taxon>Eukaryota</taxon>
        <taxon>Fungi</taxon>
        <taxon>Dikarya</taxon>
        <taxon>Ascomycota</taxon>
        <taxon>Pezizomycotina</taxon>
        <taxon>Eurotiomycetes</taxon>
        <taxon>Chaetothyriomycetidae</taxon>
        <taxon>Chaetothyriales</taxon>
        <taxon>Herpotrichiellaceae</taxon>
        <taxon>Exophiala</taxon>
    </lineage>
</organism>
<dbReference type="Proteomes" id="UP000027920">
    <property type="component" value="Unassembled WGS sequence"/>
</dbReference>
<dbReference type="HOGENOM" id="CLU_1180223_0_0_1"/>
<protein>
    <submittedName>
        <fullName evidence="1">Uncharacterized protein</fullName>
    </submittedName>
</protein>
<dbReference type="RefSeq" id="XP_013265822.1">
    <property type="nucleotide sequence ID" value="XM_013410368.1"/>
</dbReference>
<dbReference type="VEuPathDB" id="FungiDB:A1O9_01209"/>
<proteinExistence type="predicted"/>
<dbReference type="GeneID" id="25276156"/>
<gene>
    <name evidence="1" type="ORF">A1O9_01209</name>
</gene>
<reference evidence="1 2" key="1">
    <citation type="submission" date="2013-03" db="EMBL/GenBank/DDBJ databases">
        <title>The Genome Sequence of Exophiala aquamarina CBS 119918.</title>
        <authorList>
            <consortium name="The Broad Institute Genomics Platform"/>
            <person name="Cuomo C."/>
            <person name="de Hoog S."/>
            <person name="Gorbushina A."/>
            <person name="Walker B."/>
            <person name="Young S.K."/>
            <person name="Zeng Q."/>
            <person name="Gargeya S."/>
            <person name="Fitzgerald M."/>
            <person name="Haas B."/>
            <person name="Abouelleil A."/>
            <person name="Allen A.W."/>
            <person name="Alvarado L."/>
            <person name="Arachchi H.M."/>
            <person name="Berlin A.M."/>
            <person name="Chapman S.B."/>
            <person name="Gainer-Dewar J."/>
            <person name="Goldberg J."/>
            <person name="Griggs A."/>
            <person name="Gujja S."/>
            <person name="Hansen M."/>
            <person name="Howarth C."/>
            <person name="Imamovic A."/>
            <person name="Ireland A."/>
            <person name="Larimer J."/>
            <person name="McCowan C."/>
            <person name="Murphy C."/>
            <person name="Pearson M."/>
            <person name="Poon T.W."/>
            <person name="Priest M."/>
            <person name="Roberts A."/>
            <person name="Saif S."/>
            <person name="Shea T."/>
            <person name="Sisk P."/>
            <person name="Sykes S."/>
            <person name="Wortman J."/>
            <person name="Nusbaum C."/>
            <person name="Birren B."/>
        </authorList>
    </citation>
    <scope>NUCLEOTIDE SEQUENCE [LARGE SCALE GENOMIC DNA]</scope>
    <source>
        <strain evidence="1 2">CBS 119918</strain>
    </source>
</reference>
<dbReference type="AlphaFoldDB" id="A0A072PU17"/>
<sequence length="235" mass="26640">MDELVRSYGKARSDLLRELLVPSDDLIADVNDSNGIMRTSLHCLALLGDVMTLCLPLSEEEDSLVPPSQSTREKEKSRLTDWTHLLDQLWKWHSSRPTEVQALIEIDDHEATFPTILFTSSAGIFVNMTYHAAMLLLLDHWPSNNLLVPFSSKAGVVETQVSPLWHARRVCGIALNSDPEHSKCWDPCMIAEFALAARLTPNPNQRNELLVCLDKVRMAGWRVDGLVRRLREEWS</sequence>
<evidence type="ECO:0000313" key="2">
    <source>
        <dbReference type="Proteomes" id="UP000027920"/>
    </source>
</evidence>
<name>A0A072PU17_9EURO</name>
<dbReference type="EMBL" id="AMGV01000001">
    <property type="protein sequence ID" value="KEF63232.1"/>
    <property type="molecule type" value="Genomic_DNA"/>
</dbReference>
<evidence type="ECO:0000313" key="1">
    <source>
        <dbReference type="EMBL" id="KEF63232.1"/>
    </source>
</evidence>